<dbReference type="PROSITE" id="PS51689">
    <property type="entry name" value="SAM_RNA_A_N6_MT"/>
    <property type="match status" value="1"/>
</dbReference>
<comment type="function">
    <text evidence="7">Specifically dimethylates two adjacent adenosines (A1518 and A1519) in the loop of a conserved hairpin near the 3'-end of 16S rRNA in the 30S particle. May play a critical role in biogenesis of 30S subunits.</text>
</comment>
<dbReference type="InterPro" id="IPR020598">
    <property type="entry name" value="rRNA_Ade_methylase_Trfase_N"/>
</dbReference>
<evidence type="ECO:0000256" key="2">
    <source>
        <dbReference type="ARBA" id="ARBA00022552"/>
    </source>
</evidence>
<keyword evidence="11" id="KW-1185">Reference proteome</keyword>
<reference evidence="10 11" key="1">
    <citation type="submission" date="2014-04" db="EMBL/GenBank/DDBJ databases">
        <title>The Genome Sequence of Thermoanaerobaculum aquaticum MP-01, The First Cultivated Group 23 Acidobacterium.</title>
        <authorList>
            <person name="Stamps B.W."/>
            <person name="Losey N.A."/>
            <person name="Lawson P.A."/>
            <person name="Stevenson B.S."/>
        </authorList>
    </citation>
    <scope>NUCLEOTIDE SEQUENCE [LARGE SCALE GENOMIC DNA]</scope>
    <source>
        <strain evidence="10 11">MP-01</strain>
    </source>
</reference>
<dbReference type="EMBL" id="JMFG01000020">
    <property type="protein sequence ID" value="KDA53637.1"/>
    <property type="molecule type" value="Genomic_DNA"/>
</dbReference>
<evidence type="ECO:0000256" key="8">
    <source>
        <dbReference type="PROSITE-ProRule" id="PRU01026"/>
    </source>
</evidence>
<dbReference type="RefSeq" id="WP_038049501.1">
    <property type="nucleotide sequence ID" value="NZ_JMFG01000020.1"/>
</dbReference>
<dbReference type="EC" id="2.1.1.182" evidence="7"/>
<accession>A0A062XM41</accession>
<evidence type="ECO:0000256" key="3">
    <source>
        <dbReference type="ARBA" id="ARBA00022603"/>
    </source>
</evidence>
<keyword evidence="6 7" id="KW-0694">RNA-binding</keyword>
<dbReference type="InterPro" id="IPR029063">
    <property type="entry name" value="SAM-dependent_MTases_sf"/>
</dbReference>
<dbReference type="SUPFAM" id="SSF53335">
    <property type="entry name" value="S-adenosyl-L-methionine-dependent methyltransferases"/>
    <property type="match status" value="1"/>
</dbReference>
<evidence type="ECO:0000256" key="1">
    <source>
        <dbReference type="ARBA" id="ARBA00022490"/>
    </source>
</evidence>
<keyword evidence="3 7" id="KW-0489">Methyltransferase</keyword>
<sequence length="259" mass="28119">MGRGRRQRLGQHFLRDGRVAEAIAAAVPEEPPRVLEVGPGKGALTTRLLARFPKVHTVELDPAFATSLRERLGDPEGLEVTLGDALQLDLAALAEEGPWNVAANLPYSVATPIIRRFLWAGETFPTLVVMVQKEVALRMLAPPGHRERGALSVEVQLLADGELLFTVSPRCFSPPPKVTSAVVKLKSHRKAPQEAVEKAIKLARRAFSHRRKKLSNALGGVAGDLAGCFERAGVSGDLRPQDLTLEQWLSLANTWEGQG</sequence>
<comment type="subcellular location">
    <subcellularLocation>
        <location evidence="7">Cytoplasm</location>
    </subcellularLocation>
</comment>
<keyword evidence="2 7" id="KW-0698">rRNA processing</keyword>
<feature type="binding site" evidence="7 8">
    <location>
        <position position="84"/>
    </location>
    <ligand>
        <name>S-adenosyl-L-methionine</name>
        <dbReference type="ChEBI" id="CHEBI:59789"/>
    </ligand>
</feature>
<feature type="domain" description="Ribosomal RNA adenine methylase transferase N-terminal" evidence="9">
    <location>
        <begin position="19"/>
        <end position="189"/>
    </location>
</feature>
<dbReference type="InterPro" id="IPR020596">
    <property type="entry name" value="rRNA_Ade_Mease_Trfase_CS"/>
</dbReference>
<dbReference type="HAMAP" id="MF_00607">
    <property type="entry name" value="16SrRNA_methyltr_A"/>
    <property type="match status" value="1"/>
</dbReference>
<organism evidence="10 11">
    <name type="scientific">Thermoanaerobaculum aquaticum</name>
    <dbReference type="NCBI Taxonomy" id="1312852"/>
    <lineage>
        <taxon>Bacteria</taxon>
        <taxon>Pseudomonadati</taxon>
        <taxon>Acidobacteriota</taxon>
        <taxon>Thermoanaerobaculia</taxon>
        <taxon>Thermoanaerobaculales</taxon>
        <taxon>Thermoanaerobaculaceae</taxon>
        <taxon>Thermoanaerobaculum</taxon>
    </lineage>
</organism>
<evidence type="ECO:0000259" key="9">
    <source>
        <dbReference type="SMART" id="SM00650"/>
    </source>
</evidence>
<dbReference type="Gene3D" id="3.40.50.150">
    <property type="entry name" value="Vaccinia Virus protein VP39"/>
    <property type="match status" value="1"/>
</dbReference>
<dbReference type="PANTHER" id="PTHR11727">
    <property type="entry name" value="DIMETHYLADENOSINE TRANSFERASE"/>
    <property type="match status" value="1"/>
</dbReference>
<feature type="binding site" evidence="7 8">
    <location>
        <position position="12"/>
    </location>
    <ligand>
        <name>S-adenosyl-L-methionine</name>
        <dbReference type="ChEBI" id="CHEBI:59789"/>
    </ligand>
</feature>
<feature type="binding site" evidence="7 8">
    <location>
        <position position="38"/>
    </location>
    <ligand>
        <name>S-adenosyl-L-methionine</name>
        <dbReference type="ChEBI" id="CHEBI:59789"/>
    </ligand>
</feature>
<comment type="similarity">
    <text evidence="7">Belongs to the class I-like SAM-binding methyltransferase superfamily. rRNA adenine N(6)-methyltransferase family. RsmA subfamily.</text>
</comment>
<gene>
    <name evidence="7" type="primary">rsmA</name>
    <name evidence="7" type="synonym">ksgA</name>
    <name evidence="10" type="ORF">EG19_05400</name>
</gene>
<evidence type="ECO:0000256" key="4">
    <source>
        <dbReference type="ARBA" id="ARBA00022679"/>
    </source>
</evidence>
<feature type="binding site" evidence="7 8">
    <location>
        <position position="104"/>
    </location>
    <ligand>
        <name>S-adenosyl-L-methionine</name>
        <dbReference type="ChEBI" id="CHEBI:59789"/>
    </ligand>
</feature>
<comment type="caution">
    <text evidence="10">The sequence shown here is derived from an EMBL/GenBank/DDBJ whole genome shotgun (WGS) entry which is preliminary data.</text>
</comment>
<dbReference type="Gene3D" id="1.10.8.100">
    <property type="entry name" value="Ribosomal RNA adenine dimethylase-like, domain 2"/>
    <property type="match status" value="1"/>
</dbReference>
<dbReference type="Proteomes" id="UP000027284">
    <property type="component" value="Unassembled WGS sequence"/>
</dbReference>
<evidence type="ECO:0000313" key="10">
    <source>
        <dbReference type="EMBL" id="KDA53637.1"/>
    </source>
</evidence>
<dbReference type="GO" id="GO:0003723">
    <property type="term" value="F:RNA binding"/>
    <property type="evidence" value="ECO:0007669"/>
    <property type="project" value="UniProtKB-UniRule"/>
</dbReference>
<evidence type="ECO:0000256" key="6">
    <source>
        <dbReference type="ARBA" id="ARBA00022884"/>
    </source>
</evidence>
<dbReference type="PROSITE" id="PS01131">
    <property type="entry name" value="RRNA_A_DIMETH"/>
    <property type="match status" value="1"/>
</dbReference>
<proteinExistence type="inferred from homology"/>
<dbReference type="AlphaFoldDB" id="A0A062XM41"/>
<keyword evidence="5 7" id="KW-0949">S-adenosyl-L-methionine</keyword>
<protein>
    <recommendedName>
        <fullName evidence="7">Ribosomal RNA small subunit methyltransferase A</fullName>
        <ecNumber evidence="7">2.1.1.182</ecNumber>
    </recommendedName>
    <alternativeName>
        <fullName evidence="7">16S rRNA (adenine(1518)-N(6)/adenine(1519)-N(6))-dimethyltransferase</fullName>
    </alternativeName>
    <alternativeName>
        <fullName evidence="7">16S rRNA dimethyladenosine transferase</fullName>
    </alternativeName>
    <alternativeName>
        <fullName evidence="7">16S rRNA dimethylase</fullName>
    </alternativeName>
    <alternativeName>
        <fullName evidence="7">S-adenosylmethionine-6-N', N'-adenosyl(rRNA) dimethyltransferase</fullName>
    </alternativeName>
</protein>
<dbReference type="STRING" id="1312852.EG19_05400"/>
<feature type="binding site" evidence="7 8">
    <location>
        <position position="14"/>
    </location>
    <ligand>
        <name>S-adenosyl-L-methionine</name>
        <dbReference type="ChEBI" id="CHEBI:59789"/>
    </ligand>
</feature>
<dbReference type="SMART" id="SM00650">
    <property type="entry name" value="rADc"/>
    <property type="match status" value="1"/>
</dbReference>
<dbReference type="PANTHER" id="PTHR11727:SF7">
    <property type="entry name" value="DIMETHYLADENOSINE TRANSFERASE-RELATED"/>
    <property type="match status" value="1"/>
</dbReference>
<keyword evidence="4 7" id="KW-0808">Transferase</keyword>
<dbReference type="InterPro" id="IPR023165">
    <property type="entry name" value="rRNA_Ade_diMease-like_C"/>
</dbReference>
<comment type="catalytic activity">
    <reaction evidence="7">
        <text>adenosine(1518)/adenosine(1519) in 16S rRNA + 4 S-adenosyl-L-methionine = N(6)-dimethyladenosine(1518)/N(6)-dimethyladenosine(1519) in 16S rRNA + 4 S-adenosyl-L-homocysteine + 4 H(+)</text>
        <dbReference type="Rhea" id="RHEA:19609"/>
        <dbReference type="Rhea" id="RHEA-COMP:10232"/>
        <dbReference type="Rhea" id="RHEA-COMP:10233"/>
        <dbReference type="ChEBI" id="CHEBI:15378"/>
        <dbReference type="ChEBI" id="CHEBI:57856"/>
        <dbReference type="ChEBI" id="CHEBI:59789"/>
        <dbReference type="ChEBI" id="CHEBI:74411"/>
        <dbReference type="ChEBI" id="CHEBI:74493"/>
        <dbReference type="EC" id="2.1.1.182"/>
    </reaction>
</comment>
<name>A0A062XM41_9BACT</name>
<dbReference type="InterPro" id="IPR001737">
    <property type="entry name" value="KsgA/Erm"/>
</dbReference>
<dbReference type="OrthoDB" id="9814755at2"/>
<dbReference type="InterPro" id="IPR011530">
    <property type="entry name" value="rRNA_adenine_dimethylase"/>
</dbReference>
<keyword evidence="1 7" id="KW-0963">Cytoplasm</keyword>
<evidence type="ECO:0000313" key="11">
    <source>
        <dbReference type="Proteomes" id="UP000027284"/>
    </source>
</evidence>
<dbReference type="GO" id="GO:0052908">
    <property type="term" value="F:16S rRNA (adenine(1518)-N(6)/adenine(1519)-N(6))-dimethyltransferase activity"/>
    <property type="evidence" value="ECO:0007669"/>
    <property type="project" value="UniProtKB-EC"/>
</dbReference>
<evidence type="ECO:0000256" key="7">
    <source>
        <dbReference type="HAMAP-Rule" id="MF_00607"/>
    </source>
</evidence>
<dbReference type="GO" id="GO:0005829">
    <property type="term" value="C:cytosol"/>
    <property type="evidence" value="ECO:0007669"/>
    <property type="project" value="TreeGrafter"/>
</dbReference>
<dbReference type="NCBIfam" id="TIGR00755">
    <property type="entry name" value="ksgA"/>
    <property type="match status" value="1"/>
</dbReference>
<feature type="binding site" evidence="7 8">
    <location>
        <position position="59"/>
    </location>
    <ligand>
        <name>S-adenosyl-L-methionine</name>
        <dbReference type="ChEBI" id="CHEBI:59789"/>
    </ligand>
</feature>
<dbReference type="Pfam" id="PF00398">
    <property type="entry name" value="RrnaAD"/>
    <property type="match status" value="1"/>
</dbReference>
<evidence type="ECO:0000256" key="5">
    <source>
        <dbReference type="ARBA" id="ARBA00022691"/>
    </source>
</evidence>